<keyword evidence="3" id="KW-0614">Plasmid</keyword>
<comment type="similarity">
    <text evidence="1">Belongs to the NAD(P)-dependent epimerase/dehydratase family.</text>
</comment>
<sequence>MTMTRPAAPLNGLLAASPSVEGGGAVEQVVPARKILITGAAGFIGCHAAARFAAAGWRVVALDNLSRPGGALNWEWLKTQGVTDFVRLDVRDAQGLLDVVSRHSDLDAVLHLAGQVAVTQSVRDPRADFEHNALGTLNVLEAVRLGAGGRPAVLYASTNKIYGALEEVAVARSPDGKRYRAVDRPQGIDESQPLRFHSPYGCSKGAGDQYVRDYAKIYGMNTVSMVQSCIYGTRQMGVEDQGWVAHFVIAAQLGRPLTIYGDGLQVRDLLWVDDLVDCYARAVDRAGWEGVRGQGFNIGGGPERSLSLLELVERLEARLGRRLALRFEPWRPGDQKVFIADTQAARRYLEWQPNVSVEEGLERLWSWVAAHLESLRDFHAGGLQVAPSLSLSR</sequence>
<evidence type="ECO:0000313" key="3">
    <source>
        <dbReference type="EMBL" id="ADV64319.1"/>
    </source>
</evidence>
<evidence type="ECO:0000259" key="2">
    <source>
        <dbReference type="Pfam" id="PF01370"/>
    </source>
</evidence>
<reference key="1">
    <citation type="submission" date="2010-11" db="EMBL/GenBank/DDBJ databases">
        <title>The complete sequence of plasmid of Isophaera pallida ATCC 43644.</title>
        <authorList>
            <consortium name="US DOE Joint Genome Institute (JGI-PGF)"/>
            <person name="Lucas S."/>
            <person name="Copeland A."/>
            <person name="Lapidus A."/>
            <person name="Bruce D."/>
            <person name="Goodwin L."/>
            <person name="Pitluck S."/>
            <person name="Kyrpides N."/>
            <person name="Mavromatis K."/>
            <person name="Pagani I."/>
            <person name="Ivanova N."/>
            <person name="Saunders E."/>
            <person name="Brettin T."/>
            <person name="Detter J.C."/>
            <person name="Han C."/>
            <person name="Tapia R."/>
            <person name="Land M."/>
            <person name="Hauser L."/>
            <person name="Markowitz V."/>
            <person name="Cheng J.-F."/>
            <person name="Hugenholtz P."/>
            <person name="Woyke T."/>
            <person name="Wu D."/>
            <person name="Eisen J.A."/>
        </authorList>
    </citation>
    <scope>NUCLEOTIDE SEQUENCE</scope>
    <source>
        <strain>ATCC 43644</strain>
    </source>
</reference>
<gene>
    <name evidence="3" type="ordered locus">Isop_3763</name>
</gene>
<evidence type="ECO:0000313" key="4">
    <source>
        <dbReference type="Proteomes" id="UP000008631"/>
    </source>
</evidence>
<dbReference type="AlphaFoldDB" id="E8R6X6"/>
<dbReference type="RefSeq" id="WP_013555169.1">
    <property type="nucleotide sequence ID" value="NC_014957.1"/>
</dbReference>
<reference evidence="3 4" key="2">
    <citation type="journal article" date="2011" name="Stand. Genomic Sci.">
        <title>Complete genome sequence of Isosphaera pallida type strain (IS1B).</title>
        <authorList>
            <consortium name="US DOE Joint Genome Institute (JGI-PGF)"/>
            <person name="Goker M."/>
            <person name="Cleland D."/>
            <person name="Saunders E."/>
            <person name="Lapidus A."/>
            <person name="Nolan M."/>
            <person name="Lucas S."/>
            <person name="Hammon N."/>
            <person name="Deshpande S."/>
            <person name="Cheng J.F."/>
            <person name="Tapia R."/>
            <person name="Han C."/>
            <person name="Goodwin L."/>
            <person name="Pitluck S."/>
            <person name="Liolios K."/>
            <person name="Pagani I."/>
            <person name="Ivanova N."/>
            <person name="Mavromatis K."/>
            <person name="Pati A."/>
            <person name="Chen A."/>
            <person name="Palaniappan K."/>
            <person name="Land M."/>
            <person name="Hauser L."/>
            <person name="Chang Y.J."/>
            <person name="Jeffries C.D."/>
            <person name="Detter J.C."/>
            <person name="Beck B."/>
            <person name="Woyke T."/>
            <person name="Bristow J."/>
            <person name="Eisen J.A."/>
            <person name="Markowitz V."/>
            <person name="Hugenholtz P."/>
            <person name="Kyrpides N.C."/>
            <person name="Klenk H.P."/>
        </authorList>
    </citation>
    <scope>NUCLEOTIDE SEQUENCE [LARGE SCALE GENOMIC DNA]</scope>
    <source>
        <strain evidence="4">ATCC 43644 / DSM 9630 / IS1B</strain>
        <plasmid evidence="4">pISOP01</plasmid>
    </source>
</reference>
<dbReference type="KEGG" id="ipa:Isop_3763"/>
<dbReference type="eggNOG" id="COG0451">
    <property type="taxonomic scope" value="Bacteria"/>
</dbReference>
<organism evidence="3 4">
    <name type="scientific">Isosphaera pallida (strain ATCC 43644 / DSM 9630 / IS1B)</name>
    <dbReference type="NCBI Taxonomy" id="575540"/>
    <lineage>
        <taxon>Bacteria</taxon>
        <taxon>Pseudomonadati</taxon>
        <taxon>Planctomycetota</taxon>
        <taxon>Planctomycetia</taxon>
        <taxon>Isosphaerales</taxon>
        <taxon>Isosphaeraceae</taxon>
        <taxon>Isosphaera</taxon>
    </lineage>
</organism>
<dbReference type="HOGENOM" id="CLU_007383_1_7_0"/>
<name>E8R6X6_ISOPI</name>
<dbReference type="Proteomes" id="UP000008631">
    <property type="component" value="Plasmid pISOP01"/>
</dbReference>
<dbReference type="InterPro" id="IPR001509">
    <property type="entry name" value="Epimerase_deHydtase"/>
</dbReference>
<dbReference type="SUPFAM" id="SSF51735">
    <property type="entry name" value="NAD(P)-binding Rossmann-fold domains"/>
    <property type="match status" value="1"/>
</dbReference>
<geneLocation type="plasmid" evidence="3 4">
    <name>pISOP01</name>
</geneLocation>
<dbReference type="EMBL" id="CP002354">
    <property type="protein sequence ID" value="ADV64319.1"/>
    <property type="molecule type" value="Genomic_DNA"/>
</dbReference>
<proteinExistence type="inferred from homology"/>
<feature type="domain" description="NAD-dependent epimerase/dehydratase" evidence="2">
    <location>
        <begin position="35"/>
        <end position="299"/>
    </location>
</feature>
<evidence type="ECO:0000256" key="1">
    <source>
        <dbReference type="ARBA" id="ARBA00007637"/>
    </source>
</evidence>
<dbReference type="Gene3D" id="3.40.50.720">
    <property type="entry name" value="NAD(P)-binding Rossmann-like Domain"/>
    <property type="match status" value="1"/>
</dbReference>
<protein>
    <submittedName>
        <fullName evidence="3">NAD-dependent epimerase/dehydratase</fullName>
    </submittedName>
</protein>
<dbReference type="InParanoid" id="E8R6X6"/>
<dbReference type="PANTHER" id="PTHR43000">
    <property type="entry name" value="DTDP-D-GLUCOSE 4,6-DEHYDRATASE-RELATED"/>
    <property type="match status" value="1"/>
</dbReference>
<keyword evidence="4" id="KW-1185">Reference proteome</keyword>
<accession>E8R6X6</accession>
<dbReference type="InterPro" id="IPR036291">
    <property type="entry name" value="NAD(P)-bd_dom_sf"/>
</dbReference>
<dbReference type="Pfam" id="PF01370">
    <property type="entry name" value="Epimerase"/>
    <property type="match status" value="1"/>
</dbReference>